<dbReference type="PRINTS" id="PR01587">
    <property type="entry name" value="TWIK2CHANNEL"/>
</dbReference>
<feature type="domain" description="Potassium channel" evidence="18">
    <location>
        <begin position="85"/>
        <end position="143"/>
    </location>
</feature>
<organism evidence="19 20">
    <name type="scientific">Mastacembelus armatus</name>
    <name type="common">zig-zag eel</name>
    <dbReference type="NCBI Taxonomy" id="205130"/>
    <lineage>
        <taxon>Eukaryota</taxon>
        <taxon>Metazoa</taxon>
        <taxon>Chordata</taxon>
        <taxon>Craniata</taxon>
        <taxon>Vertebrata</taxon>
        <taxon>Euteleostomi</taxon>
        <taxon>Actinopterygii</taxon>
        <taxon>Neopterygii</taxon>
        <taxon>Teleostei</taxon>
        <taxon>Neoteleostei</taxon>
        <taxon>Acanthomorphata</taxon>
        <taxon>Anabantaria</taxon>
        <taxon>Synbranchiformes</taxon>
        <taxon>Mastacembelidae</taxon>
        <taxon>Mastacembelus</taxon>
    </lineage>
</organism>
<feature type="domain" description="Potassium channel" evidence="18">
    <location>
        <begin position="178"/>
        <end position="256"/>
    </location>
</feature>
<feature type="compositionally biased region" description="Basic and acidic residues" evidence="16">
    <location>
        <begin position="281"/>
        <end position="301"/>
    </location>
</feature>
<dbReference type="InParanoid" id="A0A3Q3MVB5"/>
<keyword evidence="6 13" id="KW-0631">Potassium channel</keyword>
<evidence type="ECO:0000256" key="12">
    <source>
        <dbReference type="ARBA" id="ARBA00023303"/>
    </source>
</evidence>
<dbReference type="Gene3D" id="1.10.287.70">
    <property type="match status" value="1"/>
</dbReference>
<evidence type="ECO:0000256" key="13">
    <source>
        <dbReference type="PIRNR" id="PIRNR038061"/>
    </source>
</evidence>
<evidence type="ECO:0000256" key="1">
    <source>
        <dbReference type="ARBA" id="ARBA00004141"/>
    </source>
</evidence>
<keyword evidence="10 13" id="KW-0472">Membrane</keyword>
<evidence type="ECO:0000256" key="4">
    <source>
        <dbReference type="ARBA" id="ARBA00022538"/>
    </source>
</evidence>
<evidence type="ECO:0000256" key="9">
    <source>
        <dbReference type="ARBA" id="ARBA00023065"/>
    </source>
</evidence>
<dbReference type="PRINTS" id="PR01333">
    <property type="entry name" value="2POREKCHANEL"/>
</dbReference>
<feature type="transmembrane region" description="Helical" evidence="17">
    <location>
        <begin position="6"/>
        <end position="29"/>
    </location>
</feature>
<keyword evidence="11" id="KW-0325">Glycoprotein</keyword>
<dbReference type="STRING" id="205130.ENSMAMP00000024369"/>
<dbReference type="InterPro" id="IPR005408">
    <property type="entry name" value="2pore_dom_K_chnl_TWIK"/>
</dbReference>
<evidence type="ECO:0000259" key="18">
    <source>
        <dbReference type="Pfam" id="PF07885"/>
    </source>
</evidence>
<keyword evidence="8 17" id="KW-1133">Transmembrane helix</keyword>
<dbReference type="GO" id="GO:0005886">
    <property type="term" value="C:plasma membrane"/>
    <property type="evidence" value="ECO:0007669"/>
    <property type="project" value="TreeGrafter"/>
</dbReference>
<keyword evidence="7 13" id="KW-0630">Potassium</keyword>
<keyword evidence="4 13" id="KW-0633">Potassium transport</keyword>
<dbReference type="InterPro" id="IPR003092">
    <property type="entry name" value="2pore_dom_K_chnl_TASK"/>
</dbReference>
<evidence type="ECO:0000256" key="5">
    <source>
        <dbReference type="ARBA" id="ARBA00022692"/>
    </source>
</evidence>
<evidence type="ECO:0000256" key="2">
    <source>
        <dbReference type="ARBA" id="ARBA00006666"/>
    </source>
</evidence>
<dbReference type="GeneID" id="113138421"/>
<dbReference type="InterPro" id="IPR005409">
    <property type="entry name" value="2pore_dom_K_chnl_TWIK2"/>
</dbReference>
<evidence type="ECO:0000256" key="17">
    <source>
        <dbReference type="SAM" id="Phobius"/>
    </source>
</evidence>
<keyword evidence="20" id="KW-1185">Reference proteome</keyword>
<dbReference type="GO" id="GO:0030322">
    <property type="term" value="P:stabilization of membrane potential"/>
    <property type="evidence" value="ECO:0007669"/>
    <property type="project" value="TreeGrafter"/>
</dbReference>
<dbReference type="CTD" id="9424"/>
<dbReference type="GO" id="GO:0015271">
    <property type="term" value="F:outward rectifier potassium channel activity"/>
    <property type="evidence" value="ECO:0007669"/>
    <property type="project" value="TreeGrafter"/>
</dbReference>
<protein>
    <recommendedName>
        <fullName evidence="13">Potassium channel subfamily K member</fullName>
    </recommendedName>
</protein>
<evidence type="ECO:0000256" key="8">
    <source>
        <dbReference type="ARBA" id="ARBA00022989"/>
    </source>
</evidence>
<feature type="transmembrane region" description="Helical" evidence="17">
    <location>
        <begin position="122"/>
        <end position="145"/>
    </location>
</feature>
<evidence type="ECO:0000256" key="3">
    <source>
        <dbReference type="ARBA" id="ARBA00022448"/>
    </source>
</evidence>
<evidence type="ECO:0000256" key="6">
    <source>
        <dbReference type="ARBA" id="ARBA00022826"/>
    </source>
</evidence>
<name>A0A3Q3MVB5_9TELE</name>
<evidence type="ECO:0000313" key="19">
    <source>
        <dbReference type="Ensembl" id="ENSMAMP00000024369.1"/>
    </source>
</evidence>
<keyword evidence="5 15" id="KW-0812">Transmembrane</keyword>
<dbReference type="SUPFAM" id="SSF81324">
    <property type="entry name" value="Voltage-gated potassium channels"/>
    <property type="match status" value="2"/>
</dbReference>
<dbReference type="Pfam" id="PF07885">
    <property type="entry name" value="Ion_trans_2"/>
    <property type="match status" value="2"/>
</dbReference>
<dbReference type="PRINTS" id="PR01586">
    <property type="entry name" value="TWIKCHANNEL"/>
</dbReference>
<evidence type="ECO:0000313" key="20">
    <source>
        <dbReference type="Proteomes" id="UP000261640"/>
    </source>
</evidence>
<proteinExistence type="inferred from homology"/>
<reference evidence="19" key="2">
    <citation type="submission" date="2025-09" db="UniProtKB">
        <authorList>
            <consortium name="Ensembl"/>
        </authorList>
    </citation>
    <scope>IDENTIFICATION</scope>
</reference>
<keyword evidence="3 13" id="KW-0813">Transport</keyword>
<dbReference type="PANTHER" id="PTHR11003:SF28">
    <property type="entry name" value="POTASSIUM CHANNEL SUBFAMILY K MEMBER 6"/>
    <property type="match status" value="1"/>
</dbReference>
<evidence type="ECO:0000256" key="10">
    <source>
        <dbReference type="ARBA" id="ARBA00023136"/>
    </source>
</evidence>
<dbReference type="GeneTree" id="ENSGT00940000160509"/>
<feature type="transmembrane region" description="Helical" evidence="17">
    <location>
        <begin position="166"/>
        <end position="189"/>
    </location>
</feature>
<dbReference type="OrthoDB" id="297496at2759"/>
<feature type="compositionally biased region" description="Polar residues" evidence="16">
    <location>
        <begin position="309"/>
        <end position="319"/>
    </location>
</feature>
<feature type="glycosylation site" description="N-linked (GlcNAc...) asparagine" evidence="14">
    <location>
        <position position="82"/>
    </location>
</feature>
<dbReference type="Proteomes" id="UP000261640">
    <property type="component" value="Unplaced"/>
</dbReference>
<evidence type="ECO:0000256" key="7">
    <source>
        <dbReference type="ARBA" id="ARBA00022958"/>
    </source>
</evidence>
<keyword evidence="12 15" id="KW-0407">Ion channel</keyword>
<comment type="subcellular location">
    <subcellularLocation>
        <location evidence="1">Membrane</location>
        <topology evidence="1">Multi-pass membrane protein</topology>
    </subcellularLocation>
</comment>
<evidence type="ECO:0000256" key="14">
    <source>
        <dbReference type="PIRSR" id="PIRSR038061-1"/>
    </source>
</evidence>
<dbReference type="AlphaFoldDB" id="A0A3Q3MVB5"/>
<feature type="transmembrane region" description="Helical" evidence="17">
    <location>
        <begin position="201"/>
        <end position="218"/>
    </location>
</feature>
<dbReference type="Ensembl" id="ENSMAMT00000024993.2">
    <property type="protein sequence ID" value="ENSMAMP00000024369.1"/>
    <property type="gene ID" value="ENSMAMG00000016396.2"/>
</dbReference>
<dbReference type="InterPro" id="IPR013099">
    <property type="entry name" value="K_chnl_dom"/>
</dbReference>
<dbReference type="RefSeq" id="XP_026176635.1">
    <property type="nucleotide sequence ID" value="XM_026320850.2"/>
</dbReference>
<comment type="similarity">
    <text evidence="2 15">Belongs to the two pore domain potassium channel (TC 1.A.1.8) family.</text>
</comment>
<feature type="transmembrane region" description="Helical" evidence="17">
    <location>
        <begin position="230"/>
        <end position="250"/>
    </location>
</feature>
<dbReference type="InterPro" id="IPR003280">
    <property type="entry name" value="2pore_dom_K_chnl"/>
</dbReference>
<keyword evidence="9 13" id="KW-0406">Ion transport</keyword>
<evidence type="ECO:0000256" key="15">
    <source>
        <dbReference type="RuleBase" id="RU003857"/>
    </source>
</evidence>
<dbReference type="PANTHER" id="PTHR11003">
    <property type="entry name" value="POTASSIUM CHANNEL, SUBFAMILY K"/>
    <property type="match status" value="1"/>
</dbReference>
<evidence type="ECO:0000256" key="11">
    <source>
        <dbReference type="ARBA" id="ARBA00023180"/>
    </source>
</evidence>
<reference evidence="19" key="1">
    <citation type="submission" date="2025-08" db="UniProtKB">
        <authorList>
            <consortium name="Ensembl"/>
        </authorList>
    </citation>
    <scope>IDENTIFICATION</scope>
</reference>
<dbReference type="PIRSF" id="PIRSF038061">
    <property type="entry name" value="K_channel_subfamily_K_type"/>
    <property type="match status" value="1"/>
</dbReference>
<feature type="region of interest" description="Disordered" evidence="16">
    <location>
        <begin position="273"/>
        <end position="319"/>
    </location>
</feature>
<accession>A0A3Q3MVB5</accession>
<evidence type="ECO:0000256" key="16">
    <source>
        <dbReference type="SAM" id="MobiDB-lite"/>
    </source>
</evidence>
<sequence>MHSAGKSWLLLTGFVLFYFIYLLFGALIFSSIERPVEEKLRQDMEVLMQEFLNHSCVNAASLEHFLGKVLTANKYGVSVLKNSSLTSNWDLVSSMFFANTLVTTVGYGHSTPLSDTGKAFSILYALIGVPFTMLVLTACVQRLMYPLVFAPLGLLLRSGMESRQATAIHFLLLLVLVVLCFFVAPAAVFSTVEMSWSFLDAIYFCFISLCTIGLGDFVPGMQQGQRYRKLYQVSVMVYLFIGLMMMYLLLRTFHKMADLHGLTTFLQLPHCEDPDQEDDREPIVENEHEDQATPHLTDKAASKPLEPASQPSYNSINKG</sequence>
<dbReference type="GO" id="GO:0022841">
    <property type="term" value="F:potassium ion leak channel activity"/>
    <property type="evidence" value="ECO:0007669"/>
    <property type="project" value="TreeGrafter"/>
</dbReference>